<dbReference type="PANTHER" id="PTHR10910:SF62">
    <property type="entry name" value="AT07585P-RELATED"/>
    <property type="match status" value="1"/>
</dbReference>
<dbReference type="EMBL" id="DS547094">
    <property type="protein sequence ID" value="EDR12954.1"/>
    <property type="molecule type" value="Genomic_DNA"/>
</dbReference>
<evidence type="ECO:0000313" key="3">
    <source>
        <dbReference type="Proteomes" id="UP000001194"/>
    </source>
</evidence>
<name>B0CYW3_LACBS</name>
<dbReference type="GO" id="GO:0008251">
    <property type="term" value="F:tRNA-specific adenosine deaminase activity"/>
    <property type="evidence" value="ECO:0007669"/>
    <property type="project" value="TreeGrafter"/>
</dbReference>
<dbReference type="HOGENOM" id="CLU_005382_5_1_1"/>
<dbReference type="GO" id="GO:0006396">
    <property type="term" value="P:RNA processing"/>
    <property type="evidence" value="ECO:0007669"/>
    <property type="project" value="InterPro"/>
</dbReference>
<feature type="domain" description="A to I editase" evidence="1">
    <location>
        <begin position="55"/>
        <end position="374"/>
    </location>
</feature>
<keyword evidence="3" id="KW-1185">Reference proteome</keyword>
<dbReference type="GO" id="GO:0005737">
    <property type="term" value="C:cytoplasm"/>
    <property type="evidence" value="ECO:0007669"/>
    <property type="project" value="TreeGrafter"/>
</dbReference>
<dbReference type="InParanoid" id="B0CYW3"/>
<dbReference type="GO" id="GO:0003725">
    <property type="term" value="F:double-stranded RNA binding"/>
    <property type="evidence" value="ECO:0007669"/>
    <property type="project" value="TreeGrafter"/>
</dbReference>
<protein>
    <submittedName>
        <fullName evidence="2">Predicted protein</fullName>
    </submittedName>
</protein>
<dbReference type="GO" id="GO:0003726">
    <property type="term" value="F:double-stranded RNA adenosine deaminase activity"/>
    <property type="evidence" value="ECO:0007669"/>
    <property type="project" value="TreeGrafter"/>
</dbReference>
<dbReference type="InterPro" id="IPR002466">
    <property type="entry name" value="A_deamin"/>
</dbReference>
<dbReference type="RefSeq" id="XP_001877218.1">
    <property type="nucleotide sequence ID" value="XM_001877183.1"/>
</dbReference>
<sequence length="422" mass="46731">MNSSTKSDPELLDKAISNIFEIYSSLSFTPPHSQYTVLASFFLLHSQTHRVKVLSVATGTKCLPANKLSDRGEIVHDSHAEVLARRSALRWFFDEIARCCVDPLSHSEWILQNADGRFALRDDVRLNLYVSTLPCGDSSTRFLASIQDGEMAALKDSMNSLELSGSATARGRDGYGRLGVLRTKPGRADSPPTLCMSCSDKIAMWNVLGIQGALGSRFLQPLHLSAIVVGEVPCDMQETVREDCHRAFIGRLGNIQDLPQGYSLQMIETYFTDRVFVHSRTALGPGSKGSCNESIWWIPDSQSSFEALINGLKRGVSPKHRYREKSRSMVSRIAMLQFYNQLLAHLALPLNDEGTMYSSIKDESKAYQTVKRTLLGESGPFSGWVRSGNHWKNFNLRGESQSLGLDVTSTTNSAQIPTSIVT</sequence>
<evidence type="ECO:0000259" key="1">
    <source>
        <dbReference type="PROSITE" id="PS50141"/>
    </source>
</evidence>
<dbReference type="OrthoDB" id="10268011at2759"/>
<accession>B0CYW3</accession>
<dbReference type="STRING" id="486041.B0CYW3"/>
<dbReference type="AlphaFoldDB" id="B0CYW3"/>
<dbReference type="GO" id="GO:0006382">
    <property type="term" value="P:adenosine to inosine editing"/>
    <property type="evidence" value="ECO:0007669"/>
    <property type="project" value="TreeGrafter"/>
</dbReference>
<dbReference type="Pfam" id="PF02137">
    <property type="entry name" value="A_deamin"/>
    <property type="match status" value="1"/>
</dbReference>
<dbReference type="SMART" id="SM00552">
    <property type="entry name" value="ADEAMc"/>
    <property type="match status" value="1"/>
</dbReference>
<organism evidence="3">
    <name type="scientific">Laccaria bicolor (strain S238N-H82 / ATCC MYA-4686)</name>
    <name type="common">Bicoloured deceiver</name>
    <name type="synonym">Laccaria laccata var. bicolor</name>
    <dbReference type="NCBI Taxonomy" id="486041"/>
    <lineage>
        <taxon>Eukaryota</taxon>
        <taxon>Fungi</taxon>
        <taxon>Dikarya</taxon>
        <taxon>Basidiomycota</taxon>
        <taxon>Agaricomycotina</taxon>
        <taxon>Agaricomycetes</taxon>
        <taxon>Agaricomycetidae</taxon>
        <taxon>Agaricales</taxon>
        <taxon>Agaricineae</taxon>
        <taxon>Hydnangiaceae</taxon>
        <taxon>Laccaria</taxon>
    </lineage>
</organism>
<proteinExistence type="predicted"/>
<dbReference type="Proteomes" id="UP000001194">
    <property type="component" value="Unassembled WGS sequence"/>
</dbReference>
<dbReference type="GeneID" id="6072385"/>
<dbReference type="PANTHER" id="PTHR10910">
    <property type="entry name" value="EUKARYOTE SPECIFIC DSRNA BINDING PROTEIN"/>
    <property type="match status" value="1"/>
</dbReference>
<dbReference type="KEGG" id="lbc:LACBIDRAFT_312023"/>
<gene>
    <name evidence="2" type="ORF">LACBIDRAFT_312023</name>
</gene>
<reference evidence="2 3" key="1">
    <citation type="journal article" date="2008" name="Nature">
        <title>The genome of Laccaria bicolor provides insights into mycorrhizal symbiosis.</title>
        <authorList>
            <person name="Martin F."/>
            <person name="Aerts A."/>
            <person name="Ahren D."/>
            <person name="Brun A."/>
            <person name="Danchin E.G.J."/>
            <person name="Duchaussoy F."/>
            <person name="Gibon J."/>
            <person name="Kohler A."/>
            <person name="Lindquist E."/>
            <person name="Pereda V."/>
            <person name="Salamov A."/>
            <person name="Shapiro H.J."/>
            <person name="Wuyts J."/>
            <person name="Blaudez D."/>
            <person name="Buee M."/>
            <person name="Brokstein P."/>
            <person name="Canbaeck B."/>
            <person name="Cohen D."/>
            <person name="Courty P.E."/>
            <person name="Coutinho P.M."/>
            <person name="Delaruelle C."/>
            <person name="Detter J.C."/>
            <person name="Deveau A."/>
            <person name="DiFazio S."/>
            <person name="Duplessis S."/>
            <person name="Fraissinet-Tachet L."/>
            <person name="Lucic E."/>
            <person name="Frey-Klett P."/>
            <person name="Fourrey C."/>
            <person name="Feussner I."/>
            <person name="Gay G."/>
            <person name="Grimwood J."/>
            <person name="Hoegger P.J."/>
            <person name="Jain P."/>
            <person name="Kilaru S."/>
            <person name="Labbe J."/>
            <person name="Lin Y.C."/>
            <person name="Legue V."/>
            <person name="Le Tacon F."/>
            <person name="Marmeisse R."/>
            <person name="Melayah D."/>
            <person name="Montanini B."/>
            <person name="Muratet M."/>
            <person name="Nehls U."/>
            <person name="Niculita-Hirzel H."/>
            <person name="Oudot-Le Secq M.P."/>
            <person name="Peter M."/>
            <person name="Quesneville H."/>
            <person name="Rajashekar B."/>
            <person name="Reich M."/>
            <person name="Rouhier N."/>
            <person name="Schmutz J."/>
            <person name="Yin T."/>
            <person name="Chalot M."/>
            <person name="Henrissat B."/>
            <person name="Kuees U."/>
            <person name="Lucas S."/>
            <person name="Van de Peer Y."/>
            <person name="Podila G.K."/>
            <person name="Polle A."/>
            <person name="Pukkila P.J."/>
            <person name="Richardson P.M."/>
            <person name="Rouze P."/>
            <person name="Sanders I.R."/>
            <person name="Stajich J.E."/>
            <person name="Tunlid A."/>
            <person name="Tuskan G."/>
            <person name="Grigoriev I.V."/>
        </authorList>
    </citation>
    <scope>NUCLEOTIDE SEQUENCE [LARGE SCALE GENOMIC DNA]</scope>
    <source>
        <strain evidence="3">S238N-H82 / ATCC MYA-4686</strain>
    </source>
</reference>
<evidence type="ECO:0000313" key="2">
    <source>
        <dbReference type="EMBL" id="EDR12954.1"/>
    </source>
</evidence>
<dbReference type="FunCoup" id="B0CYW3">
    <property type="interactions" value="398"/>
</dbReference>
<dbReference type="PROSITE" id="PS50141">
    <property type="entry name" value="A_DEAMIN_EDITASE"/>
    <property type="match status" value="1"/>
</dbReference>
<dbReference type="GO" id="GO:0005730">
    <property type="term" value="C:nucleolus"/>
    <property type="evidence" value="ECO:0007669"/>
    <property type="project" value="TreeGrafter"/>
</dbReference>